<dbReference type="SUPFAM" id="SSF53448">
    <property type="entry name" value="Nucleotide-diphospho-sugar transferases"/>
    <property type="match status" value="1"/>
</dbReference>
<dbReference type="Pfam" id="PF00535">
    <property type="entry name" value="Glycos_transf_2"/>
    <property type="match status" value="1"/>
</dbReference>
<comment type="caution">
    <text evidence="2">The sequence shown here is derived from an EMBL/GenBank/DDBJ whole genome shotgun (WGS) entry which is preliminary data.</text>
</comment>
<dbReference type="AlphaFoldDB" id="T0IC84"/>
<organism evidence="2 3">
    <name type="scientific">Novosphingobium lindaniclasticum LE124</name>
    <dbReference type="NCBI Taxonomy" id="1096930"/>
    <lineage>
        <taxon>Bacteria</taxon>
        <taxon>Pseudomonadati</taxon>
        <taxon>Pseudomonadota</taxon>
        <taxon>Alphaproteobacteria</taxon>
        <taxon>Sphingomonadales</taxon>
        <taxon>Sphingomonadaceae</taxon>
        <taxon>Novosphingobium</taxon>
    </lineage>
</organism>
<evidence type="ECO:0000313" key="3">
    <source>
        <dbReference type="Proteomes" id="UP000015527"/>
    </source>
</evidence>
<protein>
    <recommendedName>
        <fullName evidence="1">Glycosyltransferase 2-like domain-containing protein</fullName>
    </recommendedName>
</protein>
<dbReference type="InterPro" id="IPR029044">
    <property type="entry name" value="Nucleotide-diphossugar_trans"/>
</dbReference>
<feature type="domain" description="Glycosyltransferase 2-like" evidence="1">
    <location>
        <begin position="13"/>
        <end position="188"/>
    </location>
</feature>
<keyword evidence="3" id="KW-1185">Reference proteome</keyword>
<dbReference type="CDD" id="cd04186">
    <property type="entry name" value="GT_2_like_c"/>
    <property type="match status" value="1"/>
</dbReference>
<dbReference type="PANTHER" id="PTHR43179:SF7">
    <property type="entry name" value="RHAMNOSYLTRANSFERASE WBBL"/>
    <property type="match status" value="1"/>
</dbReference>
<dbReference type="eggNOG" id="COG1216">
    <property type="taxonomic scope" value="Bacteria"/>
</dbReference>
<gene>
    <name evidence="2" type="ORF">L284_20000</name>
</gene>
<dbReference type="Gene3D" id="3.90.550.10">
    <property type="entry name" value="Spore Coat Polysaccharide Biosynthesis Protein SpsA, Chain A"/>
    <property type="match status" value="1"/>
</dbReference>
<dbReference type="EMBL" id="ATHL01000134">
    <property type="protein sequence ID" value="EQB09285.1"/>
    <property type="molecule type" value="Genomic_DNA"/>
</dbReference>
<reference evidence="2 3" key="1">
    <citation type="journal article" date="2013" name="Genome Announc.">
        <title>Genome Sequence of Novosphingobium lindaniclasticum LE124T, Isolated from a Hexachlorocyclohexane Dumpsite.</title>
        <authorList>
            <person name="Saxena A."/>
            <person name="Nayyar N."/>
            <person name="Sangwan N."/>
            <person name="Kumari R."/>
            <person name="Khurana J.P."/>
            <person name="Lal R."/>
        </authorList>
    </citation>
    <scope>NUCLEOTIDE SEQUENCE [LARGE SCALE GENOMIC DNA]</scope>
    <source>
        <strain evidence="2 3">LE124</strain>
    </source>
</reference>
<proteinExistence type="predicted"/>
<dbReference type="PATRIC" id="fig|1096930.3.peg.3931"/>
<dbReference type="Proteomes" id="UP000015527">
    <property type="component" value="Unassembled WGS sequence"/>
</dbReference>
<accession>T0IC84</accession>
<dbReference type="PANTHER" id="PTHR43179">
    <property type="entry name" value="RHAMNOSYLTRANSFERASE WBBL"/>
    <property type="match status" value="1"/>
</dbReference>
<evidence type="ECO:0000313" key="2">
    <source>
        <dbReference type="EMBL" id="EQB09285.1"/>
    </source>
</evidence>
<sequence length="281" mass="31334">MLQGPASSLPRVSVIIPTRNRLDLLKVCIEGLARTDYPDLEVIVVDNGSDDPAALAYLAGLDPARYRVLRDPGPFNYSRLNNYAAREATGELLCLLNNDIEMLSSDWLAIMVRQAMRPEVGAVGAQLLYPNGRIQHAGVVMGICGGAAHAHRLLHPDSEGYFYRHALPQFVSAVTAACLIVRRASFEAIGGLDEMNFAVAFNDVDLCMRLNAKGWQSFYEPRAKLIHHESVSRGKDRDPVGAARMRRELAALQTMWHTDREIDPYHHPQLNRFSESFVVRI</sequence>
<evidence type="ECO:0000259" key="1">
    <source>
        <dbReference type="Pfam" id="PF00535"/>
    </source>
</evidence>
<name>T0IC84_9SPHN</name>
<dbReference type="InterPro" id="IPR001173">
    <property type="entry name" value="Glyco_trans_2-like"/>
</dbReference>